<sequence length="246" mass="27769">MKKWILTLVLILAVGAYFVWPKAHLKEPIVMSVQFDEAAKTLAVSYIVEKTDNTYVMEIAYGTKGFYPPRTNGNWDGETEYTQVLEKQDGYELREDAVELTDDQLAYFLSLKGRAVSVEISFESYSPIATILVLLLKDEAVEVTKKNEELQYTFTAPEDVIIDTIGHYDSVATISFEDAKLPLVLTKGQSTDVLINGTYKLSSHDELLLEIITTKDQTFTRHFPLTEPIPKGYLKQIVNEAKGNVE</sequence>
<name>A0A921G0F1_SPOPS</name>
<dbReference type="Proteomes" id="UP000698173">
    <property type="component" value="Unassembled WGS sequence"/>
</dbReference>
<accession>A0A921G0F1</accession>
<reference evidence="1" key="1">
    <citation type="journal article" date="2021" name="PeerJ">
        <title>Extensive microbial diversity within the chicken gut microbiome revealed by metagenomics and culture.</title>
        <authorList>
            <person name="Gilroy R."/>
            <person name="Ravi A."/>
            <person name="Getino M."/>
            <person name="Pursley I."/>
            <person name="Horton D.L."/>
            <person name="Alikhan N.F."/>
            <person name="Baker D."/>
            <person name="Gharbi K."/>
            <person name="Hall N."/>
            <person name="Watson M."/>
            <person name="Adriaenssens E.M."/>
            <person name="Foster-Nyarko E."/>
            <person name="Jarju S."/>
            <person name="Secka A."/>
            <person name="Antonio M."/>
            <person name="Oren A."/>
            <person name="Chaudhuri R.R."/>
            <person name="La Ragione R."/>
            <person name="Hildebrand F."/>
            <person name="Pallen M.J."/>
        </authorList>
    </citation>
    <scope>NUCLEOTIDE SEQUENCE</scope>
    <source>
        <strain evidence="1">CHK171-7178</strain>
    </source>
</reference>
<evidence type="ECO:0000313" key="1">
    <source>
        <dbReference type="EMBL" id="HJF32347.1"/>
    </source>
</evidence>
<reference evidence="1" key="2">
    <citation type="submission" date="2021-09" db="EMBL/GenBank/DDBJ databases">
        <authorList>
            <person name="Gilroy R."/>
        </authorList>
    </citation>
    <scope>NUCLEOTIDE SEQUENCE</scope>
    <source>
        <strain evidence="1">CHK171-7178</strain>
    </source>
</reference>
<dbReference type="AlphaFoldDB" id="A0A921G0F1"/>
<dbReference type="EMBL" id="DYWT01000187">
    <property type="protein sequence ID" value="HJF32347.1"/>
    <property type="molecule type" value="Genomic_DNA"/>
</dbReference>
<protein>
    <submittedName>
        <fullName evidence="1">Uncharacterized protein</fullName>
    </submittedName>
</protein>
<organism evidence="1 2">
    <name type="scientific">Sporosarcina psychrophila</name>
    <name type="common">Bacillus psychrophilus</name>
    <dbReference type="NCBI Taxonomy" id="1476"/>
    <lineage>
        <taxon>Bacteria</taxon>
        <taxon>Bacillati</taxon>
        <taxon>Bacillota</taxon>
        <taxon>Bacilli</taxon>
        <taxon>Bacillales</taxon>
        <taxon>Caryophanaceae</taxon>
        <taxon>Sporosarcina</taxon>
    </lineage>
</organism>
<comment type="caution">
    <text evidence="1">The sequence shown here is derived from an EMBL/GenBank/DDBJ whole genome shotgun (WGS) entry which is preliminary data.</text>
</comment>
<gene>
    <name evidence="1" type="ORF">K8V56_11320</name>
</gene>
<evidence type="ECO:0000313" key="2">
    <source>
        <dbReference type="Proteomes" id="UP000698173"/>
    </source>
</evidence>
<proteinExistence type="predicted"/>